<accession>A0A1H0DA71</accession>
<keyword evidence="2" id="KW-1185">Reference proteome</keyword>
<dbReference type="EMBL" id="FNIT01000001">
    <property type="protein sequence ID" value="SDN66871.1"/>
    <property type="molecule type" value="Genomic_DNA"/>
</dbReference>
<dbReference type="Proteomes" id="UP000198793">
    <property type="component" value="Unassembled WGS sequence"/>
</dbReference>
<sequence>MQLQRIWTDAQAEIRFWQLMRSIEEARDAQGGFWSRLTLAPQRAARRSEAMRREAEALVERFTLVPGATPEVPRAVPDDVERLTRIHSAIRVAATLANDAPHVAARGRVRPGQGA</sequence>
<name>A0A1H0DA71_9HYPH</name>
<gene>
    <name evidence="1" type="ORF">SAMN05192530_101667</name>
</gene>
<dbReference type="RefSeq" id="WP_090668744.1">
    <property type="nucleotide sequence ID" value="NZ_FNIT01000001.1"/>
</dbReference>
<reference evidence="1 2" key="1">
    <citation type="submission" date="2016-10" db="EMBL/GenBank/DDBJ databases">
        <authorList>
            <person name="de Groot N.N."/>
        </authorList>
    </citation>
    <scope>NUCLEOTIDE SEQUENCE [LARGE SCALE GENOMIC DNA]</scope>
    <source>
        <strain evidence="2">L7-484,KACC 16230,DSM 25025</strain>
    </source>
</reference>
<organism evidence="1 2">
    <name type="scientific">Aureimonas jatrophae</name>
    <dbReference type="NCBI Taxonomy" id="1166073"/>
    <lineage>
        <taxon>Bacteria</taxon>
        <taxon>Pseudomonadati</taxon>
        <taxon>Pseudomonadota</taxon>
        <taxon>Alphaproteobacteria</taxon>
        <taxon>Hyphomicrobiales</taxon>
        <taxon>Aurantimonadaceae</taxon>
        <taxon>Aureimonas</taxon>
    </lineage>
</organism>
<evidence type="ECO:0000313" key="2">
    <source>
        <dbReference type="Proteomes" id="UP000198793"/>
    </source>
</evidence>
<dbReference type="STRING" id="1166073.SAMN05192530_101667"/>
<evidence type="ECO:0000313" key="1">
    <source>
        <dbReference type="EMBL" id="SDN66871.1"/>
    </source>
</evidence>
<proteinExistence type="predicted"/>
<dbReference type="OrthoDB" id="7907249at2"/>
<dbReference type="AlphaFoldDB" id="A0A1H0DA71"/>
<protein>
    <submittedName>
        <fullName evidence="1">Uncharacterized protein</fullName>
    </submittedName>
</protein>